<accession>A0A2G8KFR6</accession>
<keyword evidence="10 14" id="KW-0520">NAD</keyword>
<evidence type="ECO:0000313" key="22">
    <source>
        <dbReference type="Proteomes" id="UP000230750"/>
    </source>
</evidence>
<dbReference type="InterPro" id="IPR005990">
    <property type="entry name" value="IMP_DH"/>
</dbReference>
<dbReference type="Pfam" id="PF00478">
    <property type="entry name" value="IMPDH"/>
    <property type="match status" value="1"/>
</dbReference>
<dbReference type="OrthoDB" id="416622at2759"/>
<keyword evidence="6 18" id="KW-0332">GMP biosynthesis</keyword>
<keyword evidence="11 16" id="KW-0129">CBS domain</keyword>
<feature type="region of interest" description="Disordered" evidence="19">
    <location>
        <begin position="1"/>
        <end position="20"/>
    </location>
</feature>
<name>A0A2G8KFR6_STIJA</name>
<feature type="binding site" description="in other chain" evidence="15">
    <location>
        <position position="281"/>
    </location>
    <ligand>
        <name>K(+)</name>
        <dbReference type="ChEBI" id="CHEBI:29103"/>
        <note>ligand shared between two tetrameric partners</note>
    </ligand>
</feature>
<dbReference type="Proteomes" id="UP000230750">
    <property type="component" value="Unassembled WGS sequence"/>
</dbReference>
<dbReference type="SMART" id="SM00116">
    <property type="entry name" value="CBS"/>
    <property type="match status" value="2"/>
</dbReference>
<comment type="caution">
    <text evidence="21">The sequence shown here is derived from an EMBL/GenBank/DDBJ whole genome shotgun (WGS) entry which is preliminary data.</text>
</comment>
<evidence type="ECO:0000256" key="6">
    <source>
        <dbReference type="ARBA" id="ARBA00022749"/>
    </source>
</evidence>
<evidence type="ECO:0000256" key="10">
    <source>
        <dbReference type="ARBA" id="ARBA00023027"/>
    </source>
</evidence>
<dbReference type="PANTHER" id="PTHR11911">
    <property type="entry name" value="INOSINE-5-MONOPHOSPHATE DEHYDROGENASE RELATED"/>
    <property type="match status" value="1"/>
</dbReference>
<evidence type="ECO:0000256" key="19">
    <source>
        <dbReference type="SAM" id="MobiDB-lite"/>
    </source>
</evidence>
<evidence type="ECO:0000256" key="13">
    <source>
        <dbReference type="PIRSR" id="PIRSR000130-1"/>
    </source>
</evidence>
<reference evidence="21 22" key="1">
    <citation type="journal article" date="2017" name="PLoS Biol.">
        <title>The sea cucumber genome provides insights into morphological evolution and visceral regeneration.</title>
        <authorList>
            <person name="Zhang X."/>
            <person name="Sun L."/>
            <person name="Yuan J."/>
            <person name="Sun Y."/>
            <person name="Gao Y."/>
            <person name="Zhang L."/>
            <person name="Li S."/>
            <person name="Dai H."/>
            <person name="Hamel J.F."/>
            <person name="Liu C."/>
            <person name="Yu Y."/>
            <person name="Liu S."/>
            <person name="Lin W."/>
            <person name="Guo K."/>
            <person name="Jin S."/>
            <person name="Xu P."/>
            <person name="Storey K.B."/>
            <person name="Huan P."/>
            <person name="Zhang T."/>
            <person name="Zhou Y."/>
            <person name="Zhang J."/>
            <person name="Lin C."/>
            <person name="Li X."/>
            <person name="Xing L."/>
            <person name="Huo D."/>
            <person name="Sun M."/>
            <person name="Wang L."/>
            <person name="Mercier A."/>
            <person name="Li F."/>
            <person name="Yang H."/>
            <person name="Xiang J."/>
        </authorList>
    </citation>
    <scope>NUCLEOTIDE SEQUENCE [LARGE SCALE GENOMIC DNA]</scope>
    <source>
        <strain evidence="21">Shaxun</strain>
        <tissue evidence="21">Muscle</tissue>
    </source>
</reference>
<evidence type="ECO:0000256" key="1">
    <source>
        <dbReference type="ARBA" id="ARBA00001958"/>
    </source>
</evidence>
<feature type="active site" description="Proton acceptor" evidence="13">
    <location>
        <position position="379"/>
    </location>
</feature>
<evidence type="ECO:0000256" key="8">
    <source>
        <dbReference type="ARBA" id="ARBA00022958"/>
    </source>
</evidence>
<feature type="compositionally biased region" description="Basic and acidic residues" evidence="19">
    <location>
        <begin position="1"/>
        <end position="10"/>
    </location>
</feature>
<dbReference type="UniPathway" id="UPA00601">
    <property type="reaction ID" value="UER00295"/>
</dbReference>
<organism evidence="21 22">
    <name type="scientific">Stichopus japonicus</name>
    <name type="common">Sea cucumber</name>
    <dbReference type="NCBI Taxonomy" id="307972"/>
    <lineage>
        <taxon>Eukaryota</taxon>
        <taxon>Metazoa</taxon>
        <taxon>Echinodermata</taxon>
        <taxon>Eleutherozoa</taxon>
        <taxon>Echinozoa</taxon>
        <taxon>Holothuroidea</taxon>
        <taxon>Aspidochirotacea</taxon>
        <taxon>Aspidochirotida</taxon>
        <taxon>Stichopodidae</taxon>
        <taxon>Apostichopus</taxon>
    </lineage>
</organism>
<dbReference type="EMBL" id="MRZV01000618">
    <property type="protein sequence ID" value="PIK46842.1"/>
    <property type="molecule type" value="Genomic_DNA"/>
</dbReference>
<dbReference type="Gene3D" id="3.20.20.70">
    <property type="entry name" value="Aldolase class I"/>
    <property type="match status" value="1"/>
</dbReference>
<evidence type="ECO:0000259" key="20">
    <source>
        <dbReference type="PROSITE" id="PS51371"/>
    </source>
</evidence>
<evidence type="ECO:0000256" key="12">
    <source>
        <dbReference type="ARBA" id="ARBA00048028"/>
    </source>
</evidence>
<feature type="binding site" evidence="14">
    <location>
        <begin position="224"/>
        <end position="226"/>
    </location>
    <ligand>
        <name>NAD(+)</name>
        <dbReference type="ChEBI" id="CHEBI:57540"/>
    </ligand>
</feature>
<feature type="domain" description="CBS" evidence="20">
    <location>
        <begin position="64"/>
        <end position="125"/>
    </location>
</feature>
<evidence type="ECO:0000256" key="3">
    <source>
        <dbReference type="ARBA" id="ARBA00005502"/>
    </source>
</evidence>
<dbReference type="FunFam" id="3.20.20.70:FF:000007">
    <property type="entry name" value="Chromosome 19 SCAF14664, whole genome shotgun sequence"/>
    <property type="match status" value="1"/>
</dbReference>
<evidence type="ECO:0000256" key="2">
    <source>
        <dbReference type="ARBA" id="ARBA00004496"/>
    </source>
</evidence>
<comment type="subcellular location">
    <subcellularLocation>
        <location evidence="2">Cytoplasm</location>
    </subcellularLocation>
</comment>
<dbReference type="NCBIfam" id="TIGR01302">
    <property type="entry name" value="IMP_dehydrog"/>
    <property type="match status" value="1"/>
</dbReference>
<comment type="similarity">
    <text evidence="3 17">Belongs to the IMPDH/GMPR family.</text>
</comment>
<dbReference type="PANTHER" id="PTHR11911:SF111">
    <property type="entry name" value="INOSINE-5'-MONOPHOSPHATE DEHYDROGENASE"/>
    <property type="match status" value="1"/>
</dbReference>
<dbReference type="InterPro" id="IPR000644">
    <property type="entry name" value="CBS_dom"/>
</dbReference>
<comment type="pathway">
    <text evidence="18">Purine metabolism; XMP biosynthesis via de novo pathway; XMP from IMP: step 1/1.</text>
</comment>
<feature type="domain" description="CBS" evidence="20">
    <location>
        <begin position="129"/>
        <end position="187"/>
    </location>
</feature>
<dbReference type="HAMAP" id="MF_01964">
    <property type="entry name" value="IMPDH"/>
    <property type="match status" value="1"/>
</dbReference>
<evidence type="ECO:0000256" key="7">
    <source>
        <dbReference type="ARBA" id="ARBA00022755"/>
    </source>
</evidence>
<sequence>FVIKADKDDSTEGSSVSSPMDTVTESAMAIAMAQCGGIGILHHNCTPQYQANEVKKVKKYEQGFILDPVVMKPDHLVRDVFESKARHGFSGIPITDTGNIGGKLLGIVTARDIDFLKPDKYEIPLMEVMTKREDLVTGRSNITLKEANSILQHAKKGKLPIVNEKDQLVSLISRTDLKKHREFPLASKDSKKQLLVGAAISTREEDRERLHLLVQAGVDVVVLDSSQGNSVYQIDMIKYIKSQFPEIQVVAGNVVTVNQADNLIQAGADALRVGMGSGSICITQEVMAVGRPQGTAIYKTAEFAARSGIPIIADGGISSVGHITKALALGASTVMMGSLLAGTTECPGEYFFSDGVRLKKYRGMGSLDAMEANKGSASRYFSDSEKLKVAQGVSGAIVDKGSILKFVPYLIAGIQHGCQDIGSKSINQLVKMNRSGELRFEKRSPAAQLEGNVHSLHS</sequence>
<evidence type="ECO:0000256" key="9">
    <source>
        <dbReference type="ARBA" id="ARBA00023002"/>
    </source>
</evidence>
<dbReference type="InterPro" id="IPR015875">
    <property type="entry name" value="IMP_DH/GMP_Rdtase_CS"/>
</dbReference>
<dbReference type="EC" id="1.1.1.205" evidence="18"/>
<comment type="catalytic activity">
    <reaction evidence="12 18">
        <text>IMP + NAD(+) + H2O = XMP + NADH + H(+)</text>
        <dbReference type="Rhea" id="RHEA:11708"/>
        <dbReference type="ChEBI" id="CHEBI:15377"/>
        <dbReference type="ChEBI" id="CHEBI:15378"/>
        <dbReference type="ChEBI" id="CHEBI:57464"/>
        <dbReference type="ChEBI" id="CHEBI:57540"/>
        <dbReference type="ChEBI" id="CHEBI:57945"/>
        <dbReference type="ChEBI" id="CHEBI:58053"/>
        <dbReference type="EC" id="1.1.1.205"/>
    </reaction>
</comment>
<dbReference type="GO" id="GO:0003938">
    <property type="term" value="F:IMP dehydrogenase activity"/>
    <property type="evidence" value="ECO:0007669"/>
    <property type="project" value="UniProtKB-EC"/>
</dbReference>
<dbReference type="AlphaFoldDB" id="A0A2G8KFR6"/>
<dbReference type="GO" id="GO:0046872">
    <property type="term" value="F:metal ion binding"/>
    <property type="evidence" value="ECO:0007669"/>
    <property type="project" value="UniProtKB-KW"/>
</dbReference>
<evidence type="ECO:0000256" key="14">
    <source>
        <dbReference type="PIRSR" id="PIRSR000130-3"/>
    </source>
</evidence>
<evidence type="ECO:0000256" key="11">
    <source>
        <dbReference type="ARBA" id="ARBA00023122"/>
    </source>
</evidence>
<dbReference type="GO" id="GO:0006183">
    <property type="term" value="P:GTP biosynthetic process"/>
    <property type="evidence" value="ECO:0007669"/>
    <property type="project" value="TreeGrafter"/>
</dbReference>
<feature type="binding site" evidence="14">
    <location>
        <begin position="274"/>
        <end position="276"/>
    </location>
    <ligand>
        <name>NAD(+)</name>
        <dbReference type="ChEBI" id="CHEBI:57540"/>
    </ligand>
</feature>
<keyword evidence="4" id="KW-0963">Cytoplasm</keyword>
<dbReference type="InterPro" id="IPR001093">
    <property type="entry name" value="IMP_DH_GMPRt"/>
</dbReference>
<keyword evidence="7 18" id="KW-0658">Purine biosynthesis</keyword>
<evidence type="ECO:0000256" key="17">
    <source>
        <dbReference type="RuleBase" id="RU003927"/>
    </source>
</evidence>
<keyword evidence="9 17" id="KW-0560">Oxidoreductase</keyword>
<protein>
    <recommendedName>
        <fullName evidence="18">Inosine-5'-monophosphate dehydrogenase</fullName>
        <ecNumber evidence="18">1.1.1.205</ecNumber>
    </recommendedName>
</protein>
<keyword evidence="22" id="KW-1185">Reference proteome</keyword>
<dbReference type="SMART" id="SM01240">
    <property type="entry name" value="IMPDH"/>
    <property type="match status" value="1"/>
</dbReference>
<evidence type="ECO:0000256" key="15">
    <source>
        <dbReference type="PIRSR" id="PIRSR000130-4"/>
    </source>
</evidence>
<feature type="binding site" description="in other chain" evidence="15">
    <location>
        <position position="278"/>
    </location>
    <ligand>
        <name>K(+)</name>
        <dbReference type="ChEBI" id="CHEBI:29103"/>
        <note>ligand shared between two tetrameric partners</note>
    </ligand>
</feature>
<dbReference type="SUPFAM" id="SSF51395">
    <property type="entry name" value="FMN-linked oxidoreductases"/>
    <property type="match status" value="1"/>
</dbReference>
<dbReference type="PIRSF" id="PIRSF000130">
    <property type="entry name" value="IMPDH"/>
    <property type="match status" value="1"/>
</dbReference>
<dbReference type="STRING" id="307972.A0A2G8KFR6"/>
<dbReference type="InterPro" id="IPR013785">
    <property type="entry name" value="Aldolase_TIM"/>
</dbReference>
<dbReference type="SUPFAM" id="SSF51412">
    <property type="entry name" value="Inosine monophosphate dehydrogenase (IMPDH)"/>
    <property type="match status" value="1"/>
</dbReference>
<comment type="cofactor">
    <cofactor evidence="1">
        <name>K(+)</name>
        <dbReference type="ChEBI" id="CHEBI:29103"/>
    </cofactor>
</comment>
<dbReference type="GO" id="GO:0006177">
    <property type="term" value="P:GMP biosynthetic process"/>
    <property type="evidence" value="ECO:0007669"/>
    <property type="project" value="UniProtKB-KW"/>
</dbReference>
<feature type="binding site" description="in other chain" evidence="15">
    <location>
        <position position="276"/>
    </location>
    <ligand>
        <name>K(+)</name>
        <dbReference type="ChEBI" id="CHEBI:29103"/>
        <note>ligand shared between two tetrameric partners</note>
    </ligand>
</feature>
<feature type="active site" description="Thioimidate intermediate" evidence="13">
    <location>
        <position position="281"/>
    </location>
</feature>
<evidence type="ECO:0000256" key="4">
    <source>
        <dbReference type="ARBA" id="ARBA00022490"/>
    </source>
</evidence>
<keyword evidence="8 15" id="KW-0630">Potassium</keyword>
<proteinExistence type="inferred from homology"/>
<evidence type="ECO:0000256" key="5">
    <source>
        <dbReference type="ARBA" id="ARBA00022723"/>
    </source>
</evidence>
<feature type="non-terminal residue" evidence="21">
    <location>
        <position position="1"/>
    </location>
</feature>
<dbReference type="PROSITE" id="PS51371">
    <property type="entry name" value="CBS"/>
    <property type="match status" value="2"/>
</dbReference>
<dbReference type="CDD" id="cd00381">
    <property type="entry name" value="IMPDH"/>
    <property type="match status" value="1"/>
</dbReference>
<gene>
    <name evidence="21" type="ORF">BSL78_16301</name>
</gene>
<keyword evidence="5 18" id="KW-0479">Metal-binding</keyword>
<dbReference type="Pfam" id="PF00571">
    <property type="entry name" value="CBS"/>
    <property type="match status" value="2"/>
</dbReference>
<dbReference type="PROSITE" id="PS00487">
    <property type="entry name" value="IMP_DH_GMP_RED"/>
    <property type="match status" value="1"/>
</dbReference>
<evidence type="ECO:0000256" key="16">
    <source>
        <dbReference type="PROSITE-ProRule" id="PRU00703"/>
    </source>
</evidence>
<dbReference type="GO" id="GO:0005737">
    <property type="term" value="C:cytoplasm"/>
    <property type="evidence" value="ECO:0007669"/>
    <property type="project" value="UniProtKB-SubCell"/>
</dbReference>
<evidence type="ECO:0000256" key="18">
    <source>
        <dbReference type="RuleBase" id="RU003928"/>
    </source>
</evidence>
<dbReference type="CDD" id="cd04601">
    <property type="entry name" value="CBS_pair_IMPDH"/>
    <property type="match status" value="1"/>
</dbReference>
<evidence type="ECO:0000313" key="21">
    <source>
        <dbReference type="EMBL" id="PIK46842.1"/>
    </source>
</evidence>